<organism evidence="2 3">
    <name type="scientific">Pleuronectes platessa</name>
    <name type="common">European plaice</name>
    <dbReference type="NCBI Taxonomy" id="8262"/>
    <lineage>
        <taxon>Eukaryota</taxon>
        <taxon>Metazoa</taxon>
        <taxon>Chordata</taxon>
        <taxon>Craniata</taxon>
        <taxon>Vertebrata</taxon>
        <taxon>Euteleostomi</taxon>
        <taxon>Actinopterygii</taxon>
        <taxon>Neopterygii</taxon>
        <taxon>Teleostei</taxon>
        <taxon>Neoteleostei</taxon>
        <taxon>Acanthomorphata</taxon>
        <taxon>Carangaria</taxon>
        <taxon>Pleuronectiformes</taxon>
        <taxon>Pleuronectoidei</taxon>
        <taxon>Pleuronectidae</taxon>
        <taxon>Pleuronectes</taxon>
    </lineage>
</organism>
<evidence type="ECO:0000313" key="3">
    <source>
        <dbReference type="Proteomes" id="UP001153269"/>
    </source>
</evidence>
<reference evidence="2" key="1">
    <citation type="submission" date="2020-03" db="EMBL/GenBank/DDBJ databases">
        <authorList>
            <person name="Weist P."/>
        </authorList>
    </citation>
    <scope>NUCLEOTIDE SEQUENCE</scope>
</reference>
<feature type="compositionally biased region" description="Polar residues" evidence="1">
    <location>
        <begin position="54"/>
        <end position="65"/>
    </location>
</feature>
<accession>A0A9N7TFY2</accession>
<keyword evidence="3" id="KW-1185">Reference proteome</keyword>
<dbReference type="AlphaFoldDB" id="A0A9N7TFY2"/>
<feature type="region of interest" description="Disordered" evidence="1">
    <location>
        <begin position="269"/>
        <end position="312"/>
    </location>
</feature>
<comment type="caution">
    <text evidence="2">The sequence shown here is derived from an EMBL/GenBank/DDBJ whole genome shotgun (WGS) entry which is preliminary data.</text>
</comment>
<name>A0A9N7TFY2_PLEPL</name>
<feature type="region of interest" description="Disordered" evidence="1">
    <location>
        <begin position="43"/>
        <end position="65"/>
    </location>
</feature>
<dbReference type="EMBL" id="CADEAL010000001">
    <property type="protein sequence ID" value="CAB1412342.1"/>
    <property type="molecule type" value="Genomic_DNA"/>
</dbReference>
<feature type="compositionally biased region" description="Basic and acidic residues" evidence="1">
    <location>
        <begin position="269"/>
        <end position="296"/>
    </location>
</feature>
<gene>
    <name evidence="2" type="ORF">PLEPLA_LOCUS33</name>
</gene>
<evidence type="ECO:0000313" key="2">
    <source>
        <dbReference type="EMBL" id="CAB1412342.1"/>
    </source>
</evidence>
<evidence type="ECO:0000256" key="1">
    <source>
        <dbReference type="SAM" id="MobiDB-lite"/>
    </source>
</evidence>
<protein>
    <submittedName>
        <fullName evidence="2">Uncharacterized protein</fullName>
    </submittedName>
</protein>
<dbReference type="Proteomes" id="UP001153269">
    <property type="component" value="Unassembled WGS sequence"/>
</dbReference>
<proteinExistence type="predicted"/>
<sequence length="312" mass="34952">MAAIQHGLSELSFTFAVIQRQRSDERLGAYLWILTGQIGAVESSESSGEEKGPPQSTTQLSLTASESNTLEINRVNRLLSSAAAVASGRNGGFYTRRPGGGRNCGGSRSDICGENVQDLQSSEPWMDNYANVKDAWKDRIDEGPHGFQLWIKQLTPSPSSHAEMRTPERGTKFTPWANKDQEFEKWEKEEKEEMEEKSELMGGKSRLQTTTSCLGALRVSVSIGQCVHHWSDLWRATVPQLWLYLCRGKATHKSIVYIQTAHRQEKQRLWMESRPKAEGNLRKEETDTGRGPDRAARAVNIGLQEETEEVDG</sequence>